<proteinExistence type="predicted"/>
<dbReference type="Proteomes" id="UP001307889">
    <property type="component" value="Chromosome 7"/>
</dbReference>
<evidence type="ECO:0000256" key="1">
    <source>
        <dbReference type="SAM" id="MobiDB-lite"/>
    </source>
</evidence>
<evidence type="ECO:0000313" key="2">
    <source>
        <dbReference type="EMBL" id="BES96359.1"/>
    </source>
</evidence>
<name>A0ABN7AYF7_9HEMI</name>
<feature type="region of interest" description="Disordered" evidence="1">
    <location>
        <begin position="61"/>
        <end position="85"/>
    </location>
</feature>
<dbReference type="EMBL" id="AP028915">
    <property type="protein sequence ID" value="BES96359.1"/>
    <property type="molecule type" value="Genomic_DNA"/>
</dbReference>
<gene>
    <name evidence="2" type="ORF">NTJ_09170</name>
</gene>
<protein>
    <submittedName>
        <fullName evidence="2">Uncharacterized protein</fullName>
    </submittedName>
</protein>
<sequence>MFYPLFTFGEIRPESAVNSEKLIRARSGKGNRITWHSAATTSDTRRRLGPGRGRVTIAHAPQLPNFCPQPPPKESILPPTATFSP</sequence>
<evidence type="ECO:0000313" key="3">
    <source>
        <dbReference type="Proteomes" id="UP001307889"/>
    </source>
</evidence>
<organism evidence="2 3">
    <name type="scientific">Nesidiocoris tenuis</name>
    <dbReference type="NCBI Taxonomy" id="355587"/>
    <lineage>
        <taxon>Eukaryota</taxon>
        <taxon>Metazoa</taxon>
        <taxon>Ecdysozoa</taxon>
        <taxon>Arthropoda</taxon>
        <taxon>Hexapoda</taxon>
        <taxon>Insecta</taxon>
        <taxon>Pterygota</taxon>
        <taxon>Neoptera</taxon>
        <taxon>Paraneoptera</taxon>
        <taxon>Hemiptera</taxon>
        <taxon>Heteroptera</taxon>
        <taxon>Panheteroptera</taxon>
        <taxon>Cimicomorpha</taxon>
        <taxon>Miridae</taxon>
        <taxon>Dicyphina</taxon>
        <taxon>Nesidiocoris</taxon>
    </lineage>
</organism>
<keyword evidence="3" id="KW-1185">Reference proteome</keyword>
<accession>A0ABN7AYF7</accession>
<reference evidence="2 3" key="1">
    <citation type="submission" date="2023-09" db="EMBL/GenBank/DDBJ databases">
        <title>Nesidiocoris tenuis whole genome shotgun sequence.</title>
        <authorList>
            <person name="Shibata T."/>
            <person name="Shimoda M."/>
            <person name="Kobayashi T."/>
            <person name="Uehara T."/>
        </authorList>
    </citation>
    <scope>NUCLEOTIDE SEQUENCE [LARGE SCALE GENOMIC DNA]</scope>
    <source>
        <strain evidence="2 3">Japan</strain>
    </source>
</reference>